<feature type="region of interest" description="Disordered" evidence="1">
    <location>
        <begin position="66"/>
        <end position="96"/>
    </location>
</feature>
<feature type="compositionally biased region" description="Basic residues" evidence="1">
    <location>
        <begin position="79"/>
        <end position="94"/>
    </location>
</feature>
<keyword evidence="3" id="KW-1185">Reference proteome</keyword>
<protein>
    <submittedName>
        <fullName evidence="2">(Mediterranean fruit fly) hypothetical protein</fullName>
    </submittedName>
</protein>
<dbReference type="Proteomes" id="UP000606786">
    <property type="component" value="Unassembled WGS sequence"/>
</dbReference>
<proteinExistence type="predicted"/>
<reference evidence="2" key="1">
    <citation type="submission" date="2020-11" db="EMBL/GenBank/DDBJ databases">
        <authorList>
            <person name="Whitehead M."/>
        </authorList>
    </citation>
    <scope>NUCLEOTIDE SEQUENCE</scope>
    <source>
        <strain evidence="2">EGII</strain>
    </source>
</reference>
<accession>A0A811UAY6</accession>
<evidence type="ECO:0000313" key="3">
    <source>
        <dbReference type="Proteomes" id="UP000606786"/>
    </source>
</evidence>
<evidence type="ECO:0000256" key="1">
    <source>
        <dbReference type="SAM" id="MobiDB-lite"/>
    </source>
</evidence>
<dbReference type="EMBL" id="CAJHJT010000001">
    <property type="protein sequence ID" value="CAD6996422.1"/>
    <property type="molecule type" value="Genomic_DNA"/>
</dbReference>
<organism evidence="2 3">
    <name type="scientific">Ceratitis capitata</name>
    <name type="common">Mediterranean fruit fly</name>
    <name type="synonym">Tephritis capitata</name>
    <dbReference type="NCBI Taxonomy" id="7213"/>
    <lineage>
        <taxon>Eukaryota</taxon>
        <taxon>Metazoa</taxon>
        <taxon>Ecdysozoa</taxon>
        <taxon>Arthropoda</taxon>
        <taxon>Hexapoda</taxon>
        <taxon>Insecta</taxon>
        <taxon>Pterygota</taxon>
        <taxon>Neoptera</taxon>
        <taxon>Endopterygota</taxon>
        <taxon>Diptera</taxon>
        <taxon>Brachycera</taxon>
        <taxon>Muscomorpha</taxon>
        <taxon>Tephritoidea</taxon>
        <taxon>Tephritidae</taxon>
        <taxon>Ceratitis</taxon>
        <taxon>Ceratitis</taxon>
    </lineage>
</organism>
<gene>
    <name evidence="2" type="ORF">CCAP1982_LOCUS5095</name>
</gene>
<comment type="caution">
    <text evidence="2">The sequence shown here is derived from an EMBL/GenBank/DDBJ whole genome shotgun (WGS) entry which is preliminary data.</text>
</comment>
<sequence length="158" mass="18278">MFTAFSRHCHLPSHALPSPLRPTRSAMPHQQTLLIYAYIHASIHTYLHIYQFNNVDRSLLAQPVKQPDIQPQPNNESAHHRHHHHHQHHQHHHSTQLSQLQLKSAFPFWPLVRCDVARFGSVRFASKRSGLFCSGTTFVSAKFLGFHLDVAWRNFSSS</sequence>
<dbReference type="AlphaFoldDB" id="A0A811UAY6"/>
<evidence type="ECO:0000313" key="2">
    <source>
        <dbReference type="EMBL" id="CAD6996422.1"/>
    </source>
</evidence>
<name>A0A811UAY6_CERCA</name>